<keyword evidence="3" id="KW-0472">Membrane</keyword>
<feature type="domain" description="Protein kinase" evidence="4">
    <location>
        <begin position="1"/>
        <end position="252"/>
    </location>
</feature>
<name>A0A835DIJ2_TETSI</name>
<gene>
    <name evidence="5" type="ORF">HHK36_010450</name>
</gene>
<dbReference type="OrthoDB" id="4062651at2759"/>
<dbReference type="SUPFAM" id="SSF56112">
    <property type="entry name" value="Protein kinase-like (PK-like)"/>
    <property type="match status" value="1"/>
</dbReference>
<keyword evidence="6" id="KW-1185">Reference proteome</keyword>
<dbReference type="SMART" id="SM00219">
    <property type="entry name" value="TyrKc"/>
    <property type="match status" value="1"/>
</dbReference>
<dbReference type="GO" id="GO:0004713">
    <property type="term" value="F:protein tyrosine kinase activity"/>
    <property type="evidence" value="ECO:0007669"/>
    <property type="project" value="InterPro"/>
</dbReference>
<dbReference type="PROSITE" id="PS50011">
    <property type="entry name" value="PROTEIN_KINASE_DOM"/>
    <property type="match status" value="1"/>
</dbReference>
<dbReference type="GO" id="GO:0005524">
    <property type="term" value="F:ATP binding"/>
    <property type="evidence" value="ECO:0007669"/>
    <property type="project" value="InterPro"/>
</dbReference>
<dbReference type="EMBL" id="JABCRI010000006">
    <property type="protein sequence ID" value="KAF8405543.1"/>
    <property type="molecule type" value="Genomic_DNA"/>
</dbReference>
<dbReference type="AlphaFoldDB" id="A0A835DIJ2"/>
<keyword evidence="2" id="KW-0808">Transferase</keyword>
<evidence type="ECO:0000259" key="4">
    <source>
        <dbReference type="PROSITE" id="PS50011"/>
    </source>
</evidence>
<comment type="subcellular location">
    <subcellularLocation>
        <location evidence="1">Membrane</location>
    </subcellularLocation>
</comment>
<evidence type="ECO:0000313" key="5">
    <source>
        <dbReference type="EMBL" id="KAF8405543.1"/>
    </source>
</evidence>
<dbReference type="InterPro" id="IPR000719">
    <property type="entry name" value="Prot_kinase_dom"/>
</dbReference>
<dbReference type="Proteomes" id="UP000655225">
    <property type="component" value="Unassembled WGS sequence"/>
</dbReference>
<organism evidence="5 6">
    <name type="scientific">Tetracentron sinense</name>
    <name type="common">Spur-leaf</name>
    <dbReference type="NCBI Taxonomy" id="13715"/>
    <lineage>
        <taxon>Eukaryota</taxon>
        <taxon>Viridiplantae</taxon>
        <taxon>Streptophyta</taxon>
        <taxon>Embryophyta</taxon>
        <taxon>Tracheophyta</taxon>
        <taxon>Spermatophyta</taxon>
        <taxon>Magnoliopsida</taxon>
        <taxon>Trochodendrales</taxon>
        <taxon>Trochodendraceae</taxon>
        <taxon>Tetracentron</taxon>
    </lineage>
</organism>
<proteinExistence type="predicted"/>
<dbReference type="InterPro" id="IPR011009">
    <property type="entry name" value="Kinase-like_dom_sf"/>
</dbReference>
<evidence type="ECO:0000256" key="3">
    <source>
        <dbReference type="ARBA" id="ARBA00023136"/>
    </source>
</evidence>
<evidence type="ECO:0000256" key="2">
    <source>
        <dbReference type="ARBA" id="ARBA00022527"/>
    </source>
</evidence>
<dbReference type="GO" id="GO:0004674">
    <property type="term" value="F:protein serine/threonine kinase activity"/>
    <property type="evidence" value="ECO:0007669"/>
    <property type="project" value="UniProtKB-KW"/>
</dbReference>
<dbReference type="PANTHER" id="PTHR47985:SF3">
    <property type="entry name" value="SERINE_THREONINE-PROTEIN KINASE PBL21-RELATED"/>
    <property type="match status" value="1"/>
</dbReference>
<dbReference type="PANTHER" id="PTHR47985">
    <property type="entry name" value="OS07G0668900 PROTEIN"/>
    <property type="match status" value="1"/>
</dbReference>
<evidence type="ECO:0000313" key="6">
    <source>
        <dbReference type="Proteomes" id="UP000655225"/>
    </source>
</evidence>
<comment type="caution">
    <text evidence="5">The sequence shown here is derived from an EMBL/GenBank/DDBJ whole genome shotgun (WGS) entry which is preliminary data.</text>
</comment>
<accession>A0A835DIJ2</accession>
<dbReference type="InterPro" id="IPR001245">
    <property type="entry name" value="Ser-Thr/Tyr_kinase_cat_dom"/>
</dbReference>
<keyword evidence="2" id="KW-0418">Kinase</keyword>
<dbReference type="GO" id="GO:0016020">
    <property type="term" value="C:membrane"/>
    <property type="evidence" value="ECO:0007669"/>
    <property type="project" value="UniProtKB-SubCell"/>
</dbReference>
<reference evidence="5 6" key="1">
    <citation type="submission" date="2020-04" db="EMBL/GenBank/DDBJ databases">
        <title>Plant Genome Project.</title>
        <authorList>
            <person name="Zhang R.-G."/>
        </authorList>
    </citation>
    <scope>NUCLEOTIDE SEQUENCE [LARGE SCALE GENOMIC DNA]</scope>
    <source>
        <strain evidence="5">YNK0</strain>
        <tissue evidence="5">Leaf</tissue>
    </source>
</reference>
<sequence>MDFIGALHFKQIVAIKQLDHNGLQGNREFIVEVLMLSMLHHSNLVKLIGYCTEGDQRLLVYEYMSMGSLENHLFCKSLCHKMPQLMSIFISGIPHSAVSFSVPCFITIVFQSLSALDNEYVVRRGNDNECLLSSKKDLDPDKCLCTSKIYFSTSGLFFLSLQSRPFFKDRRKFVQLVDPLLQGHFSVRCLHHAIAITAMCLQEEPKFRPLIGDVVVALEYLASQPYKLEARAGAINSHPPSSPSQPHRGHVF</sequence>
<dbReference type="Gene3D" id="1.10.510.10">
    <property type="entry name" value="Transferase(Phosphotransferase) domain 1"/>
    <property type="match status" value="2"/>
</dbReference>
<evidence type="ECO:0000256" key="1">
    <source>
        <dbReference type="ARBA" id="ARBA00004370"/>
    </source>
</evidence>
<protein>
    <recommendedName>
        <fullName evidence="4">Protein kinase domain-containing protein</fullName>
    </recommendedName>
</protein>
<keyword evidence="2" id="KW-0723">Serine/threonine-protein kinase</keyword>
<dbReference type="InterPro" id="IPR020635">
    <property type="entry name" value="Tyr_kinase_cat_dom"/>
</dbReference>
<dbReference type="Pfam" id="PF07714">
    <property type="entry name" value="PK_Tyr_Ser-Thr"/>
    <property type="match status" value="1"/>
</dbReference>